<reference evidence="5 6" key="1">
    <citation type="submission" date="2019-07" db="EMBL/GenBank/DDBJ databases">
        <title>Genomics analysis of Aphanomyces spp. identifies a new class of oomycete effector associated with host adaptation.</title>
        <authorList>
            <person name="Gaulin E."/>
        </authorList>
    </citation>
    <scope>NUCLEOTIDE SEQUENCE [LARGE SCALE GENOMIC DNA]</scope>
    <source>
        <strain evidence="5 6">ATCC 201684</strain>
    </source>
</reference>
<feature type="domain" description="RRM" evidence="4">
    <location>
        <begin position="20"/>
        <end position="96"/>
    </location>
</feature>
<dbReference type="InterPro" id="IPR035979">
    <property type="entry name" value="RBD_domain_sf"/>
</dbReference>
<dbReference type="InterPro" id="IPR012677">
    <property type="entry name" value="Nucleotide-bd_a/b_plait_sf"/>
</dbReference>
<dbReference type="SMART" id="SM00360">
    <property type="entry name" value="RRM"/>
    <property type="match status" value="2"/>
</dbReference>
<dbReference type="Proteomes" id="UP000481153">
    <property type="component" value="Unassembled WGS sequence"/>
</dbReference>
<organism evidence="5 6">
    <name type="scientific">Aphanomyces euteiches</name>
    <dbReference type="NCBI Taxonomy" id="100861"/>
    <lineage>
        <taxon>Eukaryota</taxon>
        <taxon>Sar</taxon>
        <taxon>Stramenopiles</taxon>
        <taxon>Oomycota</taxon>
        <taxon>Saprolegniomycetes</taxon>
        <taxon>Saprolegniales</taxon>
        <taxon>Verrucalvaceae</taxon>
        <taxon>Aphanomyces</taxon>
    </lineage>
</organism>
<feature type="region of interest" description="Disordered" evidence="3">
    <location>
        <begin position="166"/>
        <end position="236"/>
    </location>
</feature>
<comment type="caution">
    <text evidence="5">The sequence shown here is derived from an EMBL/GenBank/DDBJ whole genome shotgun (WGS) entry which is preliminary data.</text>
</comment>
<dbReference type="EMBL" id="VJMJ01000216">
    <property type="protein sequence ID" value="KAF0726440.1"/>
    <property type="molecule type" value="Genomic_DNA"/>
</dbReference>
<feature type="compositionally biased region" description="Pro residues" evidence="3">
    <location>
        <begin position="222"/>
        <end position="235"/>
    </location>
</feature>
<dbReference type="InterPro" id="IPR050502">
    <property type="entry name" value="Euk_RNA-bind_prot"/>
</dbReference>
<dbReference type="PROSITE" id="PS50102">
    <property type="entry name" value="RRM"/>
    <property type="match status" value="2"/>
</dbReference>
<feature type="compositionally biased region" description="Basic and acidic residues" evidence="3">
    <location>
        <begin position="104"/>
        <end position="124"/>
    </location>
</feature>
<evidence type="ECO:0000256" key="2">
    <source>
        <dbReference type="PROSITE-ProRule" id="PRU00176"/>
    </source>
</evidence>
<gene>
    <name evidence="5" type="ORF">Ae201684_015328</name>
</gene>
<dbReference type="GO" id="GO:0003729">
    <property type="term" value="F:mRNA binding"/>
    <property type="evidence" value="ECO:0007669"/>
    <property type="project" value="TreeGrafter"/>
</dbReference>
<evidence type="ECO:0000256" key="3">
    <source>
        <dbReference type="SAM" id="MobiDB-lite"/>
    </source>
</evidence>
<dbReference type="InterPro" id="IPR000504">
    <property type="entry name" value="RRM_dom"/>
</dbReference>
<dbReference type="AlphaFoldDB" id="A0A6G0WH14"/>
<keyword evidence="1 2" id="KW-0694">RNA-binding</keyword>
<feature type="region of interest" description="Disordered" evidence="3">
    <location>
        <begin position="94"/>
        <end position="145"/>
    </location>
</feature>
<protein>
    <recommendedName>
        <fullName evidence="4">RRM domain-containing protein</fullName>
    </recommendedName>
</protein>
<accession>A0A6G0WH14</accession>
<evidence type="ECO:0000259" key="4">
    <source>
        <dbReference type="PROSITE" id="PS50102"/>
    </source>
</evidence>
<dbReference type="SUPFAM" id="SSF54928">
    <property type="entry name" value="RNA-binding domain, RBD"/>
    <property type="match status" value="2"/>
</dbReference>
<evidence type="ECO:0000256" key="1">
    <source>
        <dbReference type="ARBA" id="ARBA00022884"/>
    </source>
</evidence>
<dbReference type="VEuPathDB" id="FungiDB:AeMF1_019077"/>
<name>A0A6G0WH14_9STRA</name>
<dbReference type="Pfam" id="PF00076">
    <property type="entry name" value="RRM_1"/>
    <property type="match status" value="2"/>
</dbReference>
<sequence>MDSMTSSSNTATTTAFPPQSRLFVVCGRSVRNEDLERLFSPFGSVASVRIALDRSNKSRGFAFVQYTKASEAAAAIEKLHGAVLLGHTFKVSLAHASSPKGGGKKKDALPSGKRARDDKGEKSAHASKRIGSQATTPTPPHEDDVSATNAIVQSVLSDLVQQIVESHTSTSTKSSLKRKDSEAGARVQWNKRQAATHASSPLSTSSSNINGHESTHRKVPKRPPPPPPPKTPATFPPRAKLFVTSIYEYTHQELHAMFHVYGDFDHVQMVHCHGKLRTMAYVQYTKMSTAAFVLESFADDESLLTVTMADEVKQTSRIMLNWIQLTFTMPTHMLASMVSQCAGMEFMDIPVASDTGAVKGRANIKFANEMLARAAFEYLRAWPEIQTVHLITDPTSSYDVDIRAVESQFAHLMSSPYFSPPPPPPASEEEMWLHLTSTTPFTWHSVQSVVTPVPVVDMVMEQELPAVFEAWLQFGSAKNTLLAMNTLLQTQLYDVSVARHPPLRHSKKAKHLL</sequence>
<evidence type="ECO:0000313" key="5">
    <source>
        <dbReference type="EMBL" id="KAF0726440.1"/>
    </source>
</evidence>
<evidence type="ECO:0000313" key="6">
    <source>
        <dbReference type="Proteomes" id="UP000481153"/>
    </source>
</evidence>
<feature type="domain" description="RRM" evidence="4">
    <location>
        <begin position="239"/>
        <end position="311"/>
    </location>
</feature>
<dbReference type="PANTHER" id="PTHR48025:SF1">
    <property type="entry name" value="RRM DOMAIN-CONTAINING PROTEIN"/>
    <property type="match status" value="1"/>
</dbReference>
<keyword evidence="6" id="KW-1185">Reference proteome</keyword>
<proteinExistence type="predicted"/>
<dbReference type="Gene3D" id="3.30.70.330">
    <property type="match status" value="3"/>
</dbReference>
<dbReference type="PANTHER" id="PTHR48025">
    <property type="entry name" value="OS02G0815200 PROTEIN"/>
    <property type="match status" value="1"/>
</dbReference>